<keyword evidence="2" id="KW-0805">Transcription regulation</keyword>
<dbReference type="EMBL" id="SZZH01000001">
    <property type="protein sequence ID" value="TKV60817.1"/>
    <property type="molecule type" value="Genomic_DNA"/>
</dbReference>
<dbReference type="InterPro" id="IPR025182">
    <property type="entry name" value="RNApol-bd_RbpA"/>
</dbReference>
<keyword evidence="2" id="KW-0804">Transcription</keyword>
<evidence type="ECO:0000256" key="2">
    <source>
        <dbReference type="HAMAP-Rule" id="MF_01483"/>
    </source>
</evidence>
<reference evidence="4 5" key="1">
    <citation type="submission" date="2019-05" db="EMBL/GenBank/DDBJ databases">
        <title>Nakamurella sp. N5BH11, whole genome shotgun sequence.</title>
        <authorList>
            <person name="Tuo L."/>
        </authorList>
    </citation>
    <scope>NUCLEOTIDE SEQUENCE [LARGE SCALE GENOMIC DNA]</scope>
    <source>
        <strain evidence="4 5">N5BH11</strain>
    </source>
</reference>
<comment type="caution">
    <text evidence="4">The sequence shown here is derived from an EMBL/GenBank/DDBJ whole genome shotgun (WGS) entry which is preliminary data.</text>
</comment>
<protein>
    <recommendedName>
        <fullName evidence="2">RNA polymerase-binding protein RbpA</fullName>
    </recommendedName>
</protein>
<feature type="region of interest" description="Disordered" evidence="3">
    <location>
        <begin position="1"/>
        <end position="26"/>
    </location>
</feature>
<proteinExistence type="inferred from homology"/>
<dbReference type="GO" id="GO:0001000">
    <property type="term" value="F:bacterial-type RNA polymerase core enzyme binding"/>
    <property type="evidence" value="ECO:0007669"/>
    <property type="project" value="UniProtKB-UniRule"/>
</dbReference>
<feature type="binding site" evidence="2">
    <location>
        <position position="39"/>
    </location>
    <ligand>
        <name>Zn(2+)</name>
        <dbReference type="ChEBI" id="CHEBI:29105"/>
    </ligand>
</feature>
<evidence type="ECO:0000256" key="3">
    <source>
        <dbReference type="SAM" id="MobiDB-lite"/>
    </source>
</evidence>
<evidence type="ECO:0000313" key="4">
    <source>
        <dbReference type="EMBL" id="TKV60817.1"/>
    </source>
</evidence>
<keyword evidence="1 2" id="KW-0479">Metal-binding</keyword>
<dbReference type="RefSeq" id="WP_137448120.1">
    <property type="nucleotide sequence ID" value="NZ_SZZH01000001.1"/>
</dbReference>
<comment type="cofactor">
    <cofactor evidence="2">
        <name>Zn(2+)</name>
        <dbReference type="ChEBI" id="CHEBI:29105"/>
    </cofactor>
    <text evidence="2">Bind 1 Zn(2+) per subunit.</text>
</comment>
<name>A0A4U6QJZ9_9ACTN</name>
<dbReference type="HAMAP" id="MF_01483">
    <property type="entry name" value="RbpA"/>
    <property type="match status" value="1"/>
</dbReference>
<keyword evidence="5" id="KW-1185">Reference proteome</keyword>
<dbReference type="Gene3D" id="2.20.28.270">
    <property type="entry name" value="RNA polymerase-binding protein A"/>
    <property type="match status" value="1"/>
</dbReference>
<feature type="binding site" evidence="2">
    <location>
        <position position="57"/>
    </location>
    <ligand>
        <name>Zn(2+)</name>
        <dbReference type="ChEBI" id="CHEBI:29105"/>
    </ligand>
</feature>
<gene>
    <name evidence="2" type="primary">rbpA</name>
    <name evidence="4" type="ORF">FDO65_03890</name>
</gene>
<dbReference type="GO" id="GO:0045893">
    <property type="term" value="P:positive regulation of DNA-templated transcription"/>
    <property type="evidence" value="ECO:0007669"/>
    <property type="project" value="UniProtKB-UniRule"/>
</dbReference>
<dbReference type="PROSITE" id="PS00202">
    <property type="entry name" value="RUBREDOXIN"/>
    <property type="match status" value="1"/>
</dbReference>
<comment type="similarity">
    <text evidence="2">Belongs to the RNA polymerase-binding protein RbpA family.</text>
</comment>
<evidence type="ECO:0000313" key="5">
    <source>
        <dbReference type="Proteomes" id="UP000306985"/>
    </source>
</evidence>
<feature type="binding site" evidence="2">
    <location>
        <position position="35"/>
    </location>
    <ligand>
        <name>Zn(2+)</name>
        <dbReference type="ChEBI" id="CHEBI:29105"/>
    </ligand>
</feature>
<comment type="subunit">
    <text evidence="2">Forms a complex with the RNAP catalytic core and with free principal sigma factors.</text>
</comment>
<feature type="binding site" evidence="2">
    <location>
        <position position="60"/>
    </location>
    <ligand>
        <name>Zn(2+)</name>
        <dbReference type="ChEBI" id="CHEBI:29105"/>
    </ligand>
</feature>
<dbReference type="InterPro" id="IPR018527">
    <property type="entry name" value="Rubredoxin_Fe_BS"/>
</dbReference>
<keyword evidence="2" id="KW-0862">Zinc</keyword>
<accession>A0A4U6QJZ9</accession>
<dbReference type="Proteomes" id="UP000306985">
    <property type="component" value="Unassembled WGS sequence"/>
</dbReference>
<dbReference type="GO" id="GO:0008270">
    <property type="term" value="F:zinc ion binding"/>
    <property type="evidence" value="ECO:0007669"/>
    <property type="project" value="UniProtKB-UniRule"/>
</dbReference>
<organism evidence="4 5">
    <name type="scientific">Nakamurella flava</name>
    <dbReference type="NCBI Taxonomy" id="2576308"/>
    <lineage>
        <taxon>Bacteria</taxon>
        <taxon>Bacillati</taxon>
        <taxon>Actinomycetota</taxon>
        <taxon>Actinomycetes</taxon>
        <taxon>Nakamurellales</taxon>
        <taxon>Nakamurellaceae</taxon>
        <taxon>Nakamurella</taxon>
    </lineage>
</organism>
<dbReference type="InterPro" id="IPR038638">
    <property type="entry name" value="RbpA_sf"/>
</dbReference>
<dbReference type="OrthoDB" id="3254820at2"/>
<dbReference type="AlphaFoldDB" id="A0A4U6QJZ9"/>
<evidence type="ECO:0000256" key="1">
    <source>
        <dbReference type="ARBA" id="ARBA00022723"/>
    </source>
</evidence>
<sequence length="119" mass="12925">MAGGNPIRGTRVGAGRMGEAERGESAPRVRLQFFCGNAHTTTLAFASDAEIPETWDCPRCGLPAGRDRDEPPPPIRNEPFKSHLAYVKERRSDADGEALLAEALERIHARRSPSAAESD</sequence>
<dbReference type="Pfam" id="PF13397">
    <property type="entry name" value="RbpA"/>
    <property type="match status" value="1"/>
</dbReference>
<comment type="function">
    <text evidence="2">Binds to RNA polymerase (RNAP), stimulating transcription from principal, but not alternative sigma factor promoters.</text>
</comment>